<dbReference type="OrthoDB" id="6143473at2759"/>
<dbReference type="EMBL" id="UYJE01003393">
    <property type="protein sequence ID" value="VDI18913.1"/>
    <property type="molecule type" value="Genomic_DNA"/>
</dbReference>
<reference evidence="1" key="1">
    <citation type="submission" date="2018-11" db="EMBL/GenBank/DDBJ databases">
        <authorList>
            <person name="Alioto T."/>
            <person name="Alioto T."/>
        </authorList>
    </citation>
    <scope>NUCLEOTIDE SEQUENCE</scope>
</reference>
<protein>
    <submittedName>
        <fullName evidence="1">Uncharacterized protein</fullName>
    </submittedName>
</protein>
<name>A0A8B6DH32_MYTGA</name>
<gene>
    <name evidence="1" type="ORF">MGAL_10B008828</name>
</gene>
<comment type="caution">
    <text evidence="1">The sequence shown here is derived from an EMBL/GenBank/DDBJ whole genome shotgun (WGS) entry which is preliminary data.</text>
</comment>
<dbReference type="SUPFAM" id="SSF63829">
    <property type="entry name" value="Calcium-dependent phosphotriesterase"/>
    <property type="match status" value="1"/>
</dbReference>
<evidence type="ECO:0000313" key="1">
    <source>
        <dbReference type="EMBL" id="VDI18913.1"/>
    </source>
</evidence>
<accession>A0A8B6DH32</accession>
<sequence>MSQLSSITSDEDGNIWITDGRKQIRKLQVKEERIKTIKSIKTDHGNSEISCLNKDIFLASSAFRQICHLAADDGIKVLKDLSPSIPYTLHVTDLGIVVGMDCSSVKDSIDIPIIMTLGFDGNIIKVYTNRENQLLTRDVVLCCTTTDDGDICYIDSTYLRGYKGDVVFISRDGIIQWKYIGNALIHSTEHPFTPIEVLKTKSDNFVVSDMYQNSFHILTAQGILLTILNLTLIGIEKPGLMTIGLNGILWISSTEHTKEILRSVKILWILTVESLFPVLKTMLRVSFYQEHSQKILLKV</sequence>
<proteinExistence type="predicted"/>
<organism evidence="1 2">
    <name type="scientific">Mytilus galloprovincialis</name>
    <name type="common">Mediterranean mussel</name>
    <dbReference type="NCBI Taxonomy" id="29158"/>
    <lineage>
        <taxon>Eukaryota</taxon>
        <taxon>Metazoa</taxon>
        <taxon>Spiralia</taxon>
        <taxon>Lophotrochozoa</taxon>
        <taxon>Mollusca</taxon>
        <taxon>Bivalvia</taxon>
        <taxon>Autobranchia</taxon>
        <taxon>Pteriomorphia</taxon>
        <taxon>Mytilida</taxon>
        <taxon>Mytiloidea</taxon>
        <taxon>Mytilidae</taxon>
        <taxon>Mytilinae</taxon>
        <taxon>Mytilus</taxon>
    </lineage>
</organism>
<evidence type="ECO:0000313" key="2">
    <source>
        <dbReference type="Proteomes" id="UP000596742"/>
    </source>
</evidence>
<dbReference type="Proteomes" id="UP000596742">
    <property type="component" value="Unassembled WGS sequence"/>
</dbReference>
<keyword evidence="2" id="KW-1185">Reference proteome</keyword>
<dbReference type="AlphaFoldDB" id="A0A8B6DH32"/>